<evidence type="ECO:0000259" key="1">
    <source>
        <dbReference type="Pfam" id="PF01872"/>
    </source>
</evidence>
<protein>
    <submittedName>
        <fullName evidence="2">Dihydrofolate reductase family protein</fullName>
    </submittedName>
</protein>
<dbReference type="Proteomes" id="UP001597229">
    <property type="component" value="Unassembled WGS sequence"/>
</dbReference>
<dbReference type="InterPro" id="IPR024072">
    <property type="entry name" value="DHFR-like_dom_sf"/>
</dbReference>
<feature type="domain" description="Bacterial bifunctional deaminase-reductase C-terminal" evidence="1">
    <location>
        <begin position="74"/>
        <end position="154"/>
    </location>
</feature>
<dbReference type="RefSeq" id="WP_367919208.1">
    <property type="nucleotide sequence ID" value="NZ_BAABAC010000020.1"/>
</dbReference>
<dbReference type="EMBL" id="JBHTLX010000017">
    <property type="protein sequence ID" value="MFD1248737.1"/>
    <property type="molecule type" value="Genomic_DNA"/>
</dbReference>
<name>A0ABW3W1M7_9ACTN</name>
<gene>
    <name evidence="2" type="ORF">ACFQ3F_13135</name>
</gene>
<dbReference type="Gene3D" id="3.40.430.10">
    <property type="entry name" value="Dihydrofolate Reductase, subunit A"/>
    <property type="match status" value="1"/>
</dbReference>
<dbReference type="PANTHER" id="PTHR38011:SF11">
    <property type="entry name" value="2,5-DIAMINO-6-RIBOSYLAMINO-4(3H)-PYRIMIDINONE 5'-PHOSPHATE REDUCTASE"/>
    <property type="match status" value="1"/>
</dbReference>
<organism evidence="2 3">
    <name type="scientific">Nocardioides ginsengisoli</name>
    <dbReference type="NCBI Taxonomy" id="363868"/>
    <lineage>
        <taxon>Bacteria</taxon>
        <taxon>Bacillati</taxon>
        <taxon>Actinomycetota</taxon>
        <taxon>Actinomycetes</taxon>
        <taxon>Propionibacteriales</taxon>
        <taxon>Nocardioidaceae</taxon>
        <taxon>Nocardioides</taxon>
    </lineage>
</organism>
<reference evidence="3" key="1">
    <citation type="journal article" date="2019" name="Int. J. Syst. Evol. Microbiol.">
        <title>The Global Catalogue of Microorganisms (GCM) 10K type strain sequencing project: providing services to taxonomists for standard genome sequencing and annotation.</title>
        <authorList>
            <consortium name="The Broad Institute Genomics Platform"/>
            <consortium name="The Broad Institute Genome Sequencing Center for Infectious Disease"/>
            <person name="Wu L."/>
            <person name="Ma J."/>
        </authorList>
    </citation>
    <scope>NUCLEOTIDE SEQUENCE [LARGE SCALE GENOMIC DNA]</scope>
    <source>
        <strain evidence="3">CCUG 52478</strain>
    </source>
</reference>
<sequence length="189" mass="20654">MTRTTYYTATTLDGFLADPDDSLAWLMRQDLDEHGPQNYAEFIARIGALVMGSTTYEWVLAHLAETGEPWYYPQPTWVMTSRELPVLAGADVRFAHGDVTEVHEHLRAAADGKDVWVVGGGDLAGQFADAGLLDEVIVSIAPVVLGAGRPLLPRRMDLRLAETARNGAFVTARYEVDGPLKEDRPTLGG</sequence>
<accession>A0ABW3W1M7</accession>
<proteinExistence type="predicted"/>
<dbReference type="InterPro" id="IPR002734">
    <property type="entry name" value="RibDG_C"/>
</dbReference>
<dbReference type="SUPFAM" id="SSF53597">
    <property type="entry name" value="Dihydrofolate reductase-like"/>
    <property type="match status" value="1"/>
</dbReference>
<dbReference type="PANTHER" id="PTHR38011">
    <property type="entry name" value="DIHYDROFOLATE REDUCTASE FAMILY PROTEIN (AFU_ORTHOLOGUE AFUA_8G06820)"/>
    <property type="match status" value="1"/>
</dbReference>
<keyword evidence="3" id="KW-1185">Reference proteome</keyword>
<evidence type="ECO:0000313" key="3">
    <source>
        <dbReference type="Proteomes" id="UP001597229"/>
    </source>
</evidence>
<dbReference type="Pfam" id="PF01872">
    <property type="entry name" value="RibD_C"/>
    <property type="match status" value="1"/>
</dbReference>
<dbReference type="InterPro" id="IPR050765">
    <property type="entry name" value="Riboflavin_Biosynth_HTPR"/>
</dbReference>
<evidence type="ECO:0000313" key="2">
    <source>
        <dbReference type="EMBL" id="MFD1248737.1"/>
    </source>
</evidence>
<comment type="caution">
    <text evidence="2">The sequence shown here is derived from an EMBL/GenBank/DDBJ whole genome shotgun (WGS) entry which is preliminary data.</text>
</comment>